<name>A0ABT6JFI3_9GAMM</name>
<gene>
    <name evidence="2" type="ORF">QFW80_01680</name>
</gene>
<feature type="domain" description="YdhG-like" evidence="1">
    <location>
        <begin position="35"/>
        <end position="124"/>
    </location>
</feature>
<dbReference type="EMBL" id="JARXRN010000016">
    <property type="protein sequence ID" value="MDH5829230.1"/>
    <property type="molecule type" value="Genomic_DNA"/>
</dbReference>
<dbReference type="Pfam" id="PF08818">
    <property type="entry name" value="DUF1801"/>
    <property type="match status" value="1"/>
</dbReference>
<accession>A0ABT6JFI3</accession>
<dbReference type="InterPro" id="IPR014922">
    <property type="entry name" value="YdhG-like"/>
</dbReference>
<dbReference type="Proteomes" id="UP001156831">
    <property type="component" value="Unassembled WGS sequence"/>
</dbReference>
<evidence type="ECO:0000313" key="2">
    <source>
        <dbReference type="EMBL" id="MDH5829230.1"/>
    </source>
</evidence>
<proteinExistence type="predicted"/>
<reference evidence="2 3" key="1">
    <citation type="submission" date="2023-04" db="EMBL/GenBank/DDBJ databases">
        <title>Luteimonas sp. M1R5S18.</title>
        <authorList>
            <person name="Sun J.-Q."/>
        </authorList>
    </citation>
    <scope>NUCLEOTIDE SEQUENCE [LARGE SCALE GENOMIC DNA]</scope>
    <source>
        <strain evidence="2 3">M1R5S18</strain>
    </source>
</reference>
<protein>
    <submittedName>
        <fullName evidence="2">DUF1801 domain-containing protein</fullName>
    </submittedName>
</protein>
<dbReference type="RefSeq" id="WP_280599289.1">
    <property type="nucleotide sequence ID" value="NZ_JARXRN010000016.1"/>
</dbReference>
<comment type="caution">
    <text evidence="2">The sequence shown here is derived from an EMBL/GenBank/DDBJ whole genome shotgun (WGS) entry which is preliminary data.</text>
</comment>
<keyword evidence="3" id="KW-1185">Reference proteome</keyword>
<dbReference type="SUPFAM" id="SSF159888">
    <property type="entry name" value="YdhG-like"/>
    <property type="match status" value="1"/>
</dbReference>
<organism evidence="2 3">
    <name type="scientific">Luteimonas rhizosphaericola</name>
    <dbReference type="NCBI Taxonomy" id="3042024"/>
    <lineage>
        <taxon>Bacteria</taxon>
        <taxon>Pseudomonadati</taxon>
        <taxon>Pseudomonadota</taxon>
        <taxon>Gammaproteobacteria</taxon>
        <taxon>Lysobacterales</taxon>
        <taxon>Lysobacteraceae</taxon>
        <taxon>Luteimonas</taxon>
    </lineage>
</organism>
<evidence type="ECO:0000259" key="1">
    <source>
        <dbReference type="Pfam" id="PF08818"/>
    </source>
</evidence>
<sequence>MRKTTTGPSNRKPPEPAAGHAEVADWLAHAMPGLQPIVTHLDGVIRSSIPDLRYAVKWKKAYYGLPGRGWIIEMVAYDVSVNLVFFAGARFDPPPPQGEGSRYVKIRTLDEARAPEIKAWIEQSARHPGWPWPEPA</sequence>
<evidence type="ECO:0000313" key="3">
    <source>
        <dbReference type="Proteomes" id="UP001156831"/>
    </source>
</evidence>